<protein>
    <submittedName>
        <fullName evidence="2">Uncharacterized protein</fullName>
    </submittedName>
</protein>
<sequence length="116" mass="12876">MLSSLLCQLGVDFPLPPISDWVFCLSMEAGDLRLTPNLWRLPPNKGKDDIRDLQPEEEDGPQANEQHSNEGPRPPMLALVCSGAETVVMVNTNRLKNRVYAQYILCRQGLGTLALS</sequence>
<evidence type="ECO:0000313" key="2">
    <source>
        <dbReference type="EMBL" id="VCW49248.1"/>
    </source>
</evidence>
<accession>A0A9X9PT06</accession>
<comment type="caution">
    <text evidence="2">The sequence shown here is derived from an EMBL/GenBank/DDBJ whole genome shotgun (WGS) entry which is preliminary data.</text>
</comment>
<dbReference type="EMBL" id="CYRY02000248">
    <property type="protein sequence ID" value="VCW49248.1"/>
    <property type="molecule type" value="Genomic_DNA"/>
</dbReference>
<keyword evidence="3" id="KW-1185">Reference proteome</keyword>
<dbReference type="Proteomes" id="UP000269945">
    <property type="component" value="Unassembled WGS sequence"/>
</dbReference>
<name>A0A9X9PT06_GULGU</name>
<proteinExistence type="predicted"/>
<feature type="compositionally biased region" description="Basic and acidic residues" evidence="1">
    <location>
        <begin position="45"/>
        <end position="54"/>
    </location>
</feature>
<evidence type="ECO:0000313" key="3">
    <source>
        <dbReference type="Proteomes" id="UP000269945"/>
    </source>
</evidence>
<feature type="region of interest" description="Disordered" evidence="1">
    <location>
        <begin position="38"/>
        <end position="76"/>
    </location>
</feature>
<evidence type="ECO:0000256" key="1">
    <source>
        <dbReference type="SAM" id="MobiDB-lite"/>
    </source>
</evidence>
<gene>
    <name evidence="2" type="ORF">BN2614_LOCUS1</name>
</gene>
<reference evidence="2 3" key="1">
    <citation type="submission" date="2018-10" db="EMBL/GenBank/DDBJ databases">
        <authorList>
            <person name="Ekblom R."/>
            <person name="Jareborg N."/>
        </authorList>
    </citation>
    <scope>NUCLEOTIDE SEQUENCE [LARGE SCALE GENOMIC DNA]</scope>
    <source>
        <tissue evidence="2">Muscle</tissue>
    </source>
</reference>
<organism evidence="2 3">
    <name type="scientific">Gulo gulo</name>
    <name type="common">Wolverine</name>
    <name type="synonym">Gluton</name>
    <dbReference type="NCBI Taxonomy" id="48420"/>
    <lineage>
        <taxon>Eukaryota</taxon>
        <taxon>Metazoa</taxon>
        <taxon>Chordata</taxon>
        <taxon>Craniata</taxon>
        <taxon>Vertebrata</taxon>
        <taxon>Euteleostomi</taxon>
        <taxon>Mammalia</taxon>
        <taxon>Eutheria</taxon>
        <taxon>Laurasiatheria</taxon>
        <taxon>Carnivora</taxon>
        <taxon>Caniformia</taxon>
        <taxon>Musteloidea</taxon>
        <taxon>Mustelidae</taxon>
        <taxon>Guloninae</taxon>
        <taxon>Gulo</taxon>
    </lineage>
</organism>
<dbReference type="AlphaFoldDB" id="A0A9X9PT06"/>